<organism evidence="3 4">
    <name type="scientific">Ensifer adhaerens</name>
    <name type="common">Sinorhizobium morelense</name>
    <dbReference type="NCBI Taxonomy" id="106592"/>
    <lineage>
        <taxon>Bacteria</taxon>
        <taxon>Pseudomonadati</taxon>
        <taxon>Pseudomonadota</taxon>
        <taxon>Alphaproteobacteria</taxon>
        <taxon>Hyphomicrobiales</taxon>
        <taxon>Rhizobiaceae</taxon>
        <taxon>Sinorhizobium/Ensifer group</taxon>
        <taxon>Ensifer</taxon>
    </lineage>
</organism>
<reference evidence="3 4" key="1">
    <citation type="submission" date="2023-03" db="EMBL/GenBank/DDBJ databases">
        <title>Comparative genome and transcriptome analysis combination mining strategies for increasing vitamin B12 production of Ensifer adhaerens strain.</title>
        <authorList>
            <person name="Yongheng L."/>
        </authorList>
    </citation>
    <scope>NUCLEOTIDE SEQUENCE [LARGE SCALE GENOMIC DNA]</scope>
    <source>
        <strain evidence="3 4">Casida A-T305</strain>
    </source>
</reference>
<dbReference type="RefSeq" id="WP_034802280.1">
    <property type="nucleotide sequence ID" value="NZ_CP015880.1"/>
</dbReference>
<dbReference type="InterPro" id="IPR003609">
    <property type="entry name" value="Pan_app"/>
</dbReference>
<dbReference type="GeneID" id="29517864"/>
<feature type="signal peptide" evidence="1">
    <location>
        <begin position="1"/>
        <end position="20"/>
    </location>
</feature>
<keyword evidence="1" id="KW-0732">Signal</keyword>
<dbReference type="Proteomes" id="UP001214094">
    <property type="component" value="Chromosome"/>
</dbReference>
<proteinExistence type="predicted"/>
<keyword evidence="4" id="KW-1185">Reference proteome</keyword>
<feature type="chain" id="PRO_5045819383" evidence="1">
    <location>
        <begin position="21"/>
        <end position="232"/>
    </location>
</feature>
<dbReference type="Pfam" id="PF00024">
    <property type="entry name" value="PAN_1"/>
    <property type="match status" value="1"/>
</dbReference>
<evidence type="ECO:0000313" key="4">
    <source>
        <dbReference type="Proteomes" id="UP001214094"/>
    </source>
</evidence>
<sequence>MIWAAVCALAVLPHAITGYANPSDEFLEYPDTALSGKETAKLDNTEQERCRQLCSERSGCAGFEHDGAAKVCRVFSEIGTAREFRGLFSATRSEVAGFRPPSNLQPAPVAQPSISRWVHNGSVMSLHQKPKADGTVGIEIVYDFPKDQLLKVGVRSGYTLFRGTLSDGILAGKSRLASSRCGIIEYDVQGPFDPQSSVPLYLRGAAPKRGEDCSVESWNSTGDNANLRFDPQ</sequence>
<accession>A0ABY8HGX4</accession>
<evidence type="ECO:0000313" key="3">
    <source>
        <dbReference type="EMBL" id="WFP91368.1"/>
    </source>
</evidence>
<gene>
    <name evidence="3" type="ORF">P4B07_03030</name>
</gene>
<name>A0ABY8HGX4_ENSAD</name>
<protein>
    <submittedName>
        <fullName evidence="3">PAN domain-containing protein</fullName>
    </submittedName>
</protein>
<evidence type="ECO:0000256" key="1">
    <source>
        <dbReference type="SAM" id="SignalP"/>
    </source>
</evidence>
<feature type="domain" description="Apple" evidence="2">
    <location>
        <begin position="26"/>
        <end position="79"/>
    </location>
</feature>
<dbReference type="EMBL" id="CP121308">
    <property type="protein sequence ID" value="WFP91368.1"/>
    <property type="molecule type" value="Genomic_DNA"/>
</dbReference>
<evidence type="ECO:0000259" key="2">
    <source>
        <dbReference type="Pfam" id="PF00024"/>
    </source>
</evidence>